<keyword evidence="1" id="KW-0560">Oxidoreductase</keyword>
<sequence>MKSLKADTVIVGSGLAGLICALTLPSSMKVILLTKEKLEDSNSYLAQGGIAVMKGLEDKESFISDTLKAGHYKNDFKAVETLVEESPKAIESLEGFGVSFERKQGCYSYTREGGHSKNRILYCGDFTGKAIMDTLIRQVKKRENIRVLENCTMEDILVNDCNCYGVYAIASNGGLFITGKSTVIATGGIGGLYENTTNYKHIQGDGLALAIEHSIKLKDLSYIQIHPTALYENTRERRFLISESVRGEGAILLNKNKDRFIDELKPRDIVSKAIIKEMEKDKREFQWLRMNSMKIDIKKRFPKIYEYLRKIGLNPYIDDIPIVPAQHYTMGGIKVNLKGETSMPGLFAIGEASCTGVHGKNRLASNSLLESVVFSKRTADFIKNISKEEANINDFKIRNLSLGKKKEIIKEGIKIDEFTKTKLLNS</sequence>
<gene>
    <name evidence="1" type="ORF">JFY71_01820</name>
</gene>
<reference evidence="1 2" key="1">
    <citation type="journal article" date="2022" name="Int. J. Syst. Evol. Microbiol.">
        <title>Miniphocaeibacter halophilus sp. nov., an ammonium-tolerant acetate-producing bacterium isolated from a biogas system.</title>
        <authorList>
            <person name="Schnurer A."/>
            <person name="Singh A."/>
            <person name="Bi S."/>
            <person name="Qiao W."/>
            <person name="Westerholm M."/>
        </authorList>
    </citation>
    <scope>NUCLEOTIDE SEQUENCE [LARGE SCALE GENOMIC DNA]</scope>
    <source>
        <strain evidence="1 2">AMB_01</strain>
    </source>
</reference>
<dbReference type="EC" id="1.4.3.16" evidence="1"/>
<dbReference type="EMBL" id="CP066744">
    <property type="protein sequence ID" value="QQK08303.1"/>
    <property type="molecule type" value="Genomic_DNA"/>
</dbReference>
<evidence type="ECO:0000313" key="1">
    <source>
        <dbReference type="EMBL" id="QQK08303.1"/>
    </source>
</evidence>
<protein>
    <submittedName>
        <fullName evidence="1">L-aspartate oxidase</fullName>
        <ecNumber evidence="1">1.4.3.16</ecNumber>
    </submittedName>
</protein>
<organism evidence="1 2">
    <name type="scientific">Miniphocaeibacter halophilus</name>
    <dbReference type="NCBI Taxonomy" id="2931922"/>
    <lineage>
        <taxon>Bacteria</taxon>
        <taxon>Bacillati</taxon>
        <taxon>Bacillota</taxon>
        <taxon>Tissierellia</taxon>
        <taxon>Tissierellales</taxon>
        <taxon>Peptoniphilaceae</taxon>
        <taxon>Miniphocaeibacter</taxon>
    </lineage>
</organism>
<accession>A0AC61N8E9</accession>
<dbReference type="Proteomes" id="UP000595814">
    <property type="component" value="Chromosome"/>
</dbReference>
<keyword evidence="2" id="KW-1185">Reference proteome</keyword>
<evidence type="ECO:0000313" key="2">
    <source>
        <dbReference type="Proteomes" id="UP000595814"/>
    </source>
</evidence>
<proteinExistence type="predicted"/>
<name>A0AC61N8E9_9FIRM</name>